<keyword evidence="1" id="KW-1133">Transmembrane helix</keyword>
<reference evidence="3" key="1">
    <citation type="journal article" date="2020" name="Stud. Mycol.">
        <title>101 Dothideomycetes genomes: a test case for predicting lifestyles and emergence of pathogens.</title>
        <authorList>
            <person name="Haridas S."/>
            <person name="Albert R."/>
            <person name="Binder M."/>
            <person name="Bloem J."/>
            <person name="Labutti K."/>
            <person name="Salamov A."/>
            <person name="Andreopoulos B."/>
            <person name="Baker S."/>
            <person name="Barry K."/>
            <person name="Bills G."/>
            <person name="Bluhm B."/>
            <person name="Cannon C."/>
            <person name="Castanera R."/>
            <person name="Culley D."/>
            <person name="Daum C."/>
            <person name="Ezra D."/>
            <person name="Gonzalez J."/>
            <person name="Henrissat B."/>
            <person name="Kuo A."/>
            <person name="Liang C."/>
            <person name="Lipzen A."/>
            <person name="Lutzoni F."/>
            <person name="Magnuson J."/>
            <person name="Mondo S."/>
            <person name="Nolan M."/>
            <person name="Ohm R."/>
            <person name="Pangilinan J."/>
            <person name="Park H.-J."/>
            <person name="Ramirez L."/>
            <person name="Alfaro M."/>
            <person name="Sun H."/>
            <person name="Tritt A."/>
            <person name="Yoshinaga Y."/>
            <person name="Zwiers L.-H."/>
            <person name="Turgeon B."/>
            <person name="Goodwin S."/>
            <person name="Spatafora J."/>
            <person name="Crous P."/>
            <person name="Grigoriev I."/>
        </authorList>
    </citation>
    <scope>NUCLEOTIDE SEQUENCE</scope>
    <source>
        <strain evidence="3">CBS 115976</strain>
    </source>
</reference>
<organism evidence="3 4">
    <name type="scientific">Microthyrium microscopicum</name>
    <dbReference type="NCBI Taxonomy" id="703497"/>
    <lineage>
        <taxon>Eukaryota</taxon>
        <taxon>Fungi</taxon>
        <taxon>Dikarya</taxon>
        <taxon>Ascomycota</taxon>
        <taxon>Pezizomycotina</taxon>
        <taxon>Dothideomycetes</taxon>
        <taxon>Dothideomycetes incertae sedis</taxon>
        <taxon>Microthyriales</taxon>
        <taxon>Microthyriaceae</taxon>
        <taxon>Microthyrium</taxon>
    </lineage>
</organism>
<dbReference type="PANTHER" id="PTHR37013:SF5">
    <property type="entry name" value="INTEGRAL MEMBRANE PROTEIN"/>
    <property type="match status" value="1"/>
</dbReference>
<name>A0A6A6TZC2_9PEZI</name>
<dbReference type="PANTHER" id="PTHR37013">
    <property type="entry name" value="INTEGRAL MEMBRANE PROTEIN (AFU_ORTHOLOGUE AFUA_1G05950)-RELATED"/>
    <property type="match status" value="1"/>
</dbReference>
<protein>
    <recommendedName>
        <fullName evidence="2">DUF7703 domain-containing protein</fullName>
    </recommendedName>
</protein>
<keyword evidence="1" id="KW-0472">Membrane</keyword>
<evidence type="ECO:0000313" key="3">
    <source>
        <dbReference type="EMBL" id="KAF2665439.1"/>
    </source>
</evidence>
<evidence type="ECO:0000256" key="1">
    <source>
        <dbReference type="SAM" id="Phobius"/>
    </source>
</evidence>
<evidence type="ECO:0000313" key="4">
    <source>
        <dbReference type="Proteomes" id="UP000799302"/>
    </source>
</evidence>
<sequence length="253" mass="28531">MSSICIFDLAILIGTTWDRKARQYYWSLALATFFSFCVTVSVLVFFFASPPTSKGFANQTFAVALSTIGYVLYVPSDFVVKYTRLHFLGTSRRTLLICRIILICEWIFITIPNTVIAAGAGVTEKYRFPQAYATTQRLEPAVYAIVSIMVSSLYVYHAHMMFRGHREKSSKQMLSRLLYSNALLVALHVGNLVAEYTGTATVQTGYIAFLYSFQLKIELFMLKNIGKCTSESLERSRTLRPQAIETGETGSYE</sequence>
<dbReference type="Pfam" id="PF24802">
    <property type="entry name" value="DUF7703"/>
    <property type="match status" value="1"/>
</dbReference>
<keyword evidence="4" id="KW-1185">Reference proteome</keyword>
<dbReference type="OrthoDB" id="405906at2759"/>
<dbReference type="EMBL" id="MU004240">
    <property type="protein sequence ID" value="KAF2665439.1"/>
    <property type="molecule type" value="Genomic_DNA"/>
</dbReference>
<feature type="transmembrane region" description="Helical" evidence="1">
    <location>
        <begin position="177"/>
        <end position="194"/>
    </location>
</feature>
<dbReference type="AlphaFoldDB" id="A0A6A6TZC2"/>
<dbReference type="InterPro" id="IPR056120">
    <property type="entry name" value="DUF7703"/>
</dbReference>
<keyword evidence="1" id="KW-0812">Transmembrane</keyword>
<feature type="transmembrane region" description="Helical" evidence="1">
    <location>
        <begin position="60"/>
        <end position="80"/>
    </location>
</feature>
<proteinExistence type="predicted"/>
<dbReference type="Proteomes" id="UP000799302">
    <property type="component" value="Unassembled WGS sequence"/>
</dbReference>
<gene>
    <name evidence="3" type="ORF">BT63DRAFT_459014</name>
</gene>
<evidence type="ECO:0000259" key="2">
    <source>
        <dbReference type="Pfam" id="PF24802"/>
    </source>
</evidence>
<feature type="domain" description="DUF7703" evidence="2">
    <location>
        <begin position="11"/>
        <end position="228"/>
    </location>
</feature>
<feature type="transmembrane region" description="Helical" evidence="1">
    <location>
        <begin position="140"/>
        <end position="156"/>
    </location>
</feature>
<accession>A0A6A6TZC2</accession>
<feature type="transmembrane region" description="Helical" evidence="1">
    <location>
        <begin position="24"/>
        <end position="48"/>
    </location>
</feature>
<feature type="transmembrane region" description="Helical" evidence="1">
    <location>
        <begin position="100"/>
        <end position="120"/>
    </location>
</feature>